<gene>
    <name evidence="1" type="ORF">EY666_16830</name>
</gene>
<comment type="caution">
    <text evidence="1">The sequence shown here is derived from an EMBL/GenBank/DDBJ whole genome shotgun (WGS) entry which is preliminary data.</text>
</comment>
<reference evidence="1 2" key="1">
    <citation type="submission" date="2019-02" db="EMBL/GenBank/DDBJ databases">
        <title>Bacteria dissemination in different level of health care in South Africa: the effectiveness of infections prevention and control.</title>
        <authorList>
            <person name="Shobo C."/>
            <person name="Amoako D.G."/>
            <person name="Allam M."/>
            <person name="Ismail A."/>
            <person name="Bester L.A."/>
            <person name="Essack S.Y."/>
        </authorList>
    </citation>
    <scope>NUCLEOTIDE SEQUENCE [LARGE SCALE GENOMIC DNA]</scope>
    <source>
        <strain evidence="1 2">2SIL2</strain>
    </source>
</reference>
<name>A0A1G1SFZ7_ENTFL</name>
<sequence>MNIETLKPLLGISSMCILAIFMYLTERFKKQKKVEYKNDERWQVIRLKANQMILRYFYILGIVICISLATVLVLNLKTEISLTTVVQVLFYGYLFQNPIEYYSLKYFDQEI</sequence>
<protein>
    <submittedName>
        <fullName evidence="1">Uncharacterized protein</fullName>
    </submittedName>
</protein>
<proteinExistence type="predicted"/>
<dbReference type="RefSeq" id="WP_002359589.1">
    <property type="nucleotide sequence ID" value="NZ_CABGHQ010000002.1"/>
</dbReference>
<evidence type="ECO:0000313" key="2">
    <source>
        <dbReference type="Proteomes" id="UP000305511"/>
    </source>
</evidence>
<dbReference type="AlphaFoldDB" id="A0A1G1SFZ7"/>
<accession>A0A1G1SFZ7</accession>
<organism evidence="1 2">
    <name type="scientific">Enterococcus faecalis</name>
    <name type="common">Streptococcus faecalis</name>
    <dbReference type="NCBI Taxonomy" id="1351"/>
    <lineage>
        <taxon>Bacteria</taxon>
        <taxon>Bacillati</taxon>
        <taxon>Bacillota</taxon>
        <taxon>Bacilli</taxon>
        <taxon>Lactobacillales</taxon>
        <taxon>Enterococcaceae</taxon>
        <taxon>Enterococcus</taxon>
    </lineage>
</organism>
<dbReference type="Proteomes" id="UP000305511">
    <property type="component" value="Unassembled WGS sequence"/>
</dbReference>
<dbReference type="EMBL" id="SIYF01000523">
    <property type="protein sequence ID" value="TKK64534.1"/>
    <property type="molecule type" value="Genomic_DNA"/>
</dbReference>
<evidence type="ECO:0000313" key="1">
    <source>
        <dbReference type="EMBL" id="TKK64534.1"/>
    </source>
</evidence>